<dbReference type="EMBL" id="JBHSKD010000015">
    <property type="protein sequence ID" value="MFC5177737.1"/>
    <property type="molecule type" value="Genomic_DNA"/>
</dbReference>
<dbReference type="Gene3D" id="3.40.630.30">
    <property type="match status" value="1"/>
</dbReference>
<reference evidence="3" key="1">
    <citation type="journal article" date="2019" name="Int. J. Syst. Evol. Microbiol.">
        <title>The Global Catalogue of Microorganisms (GCM) 10K type strain sequencing project: providing services to taxonomists for standard genome sequencing and annotation.</title>
        <authorList>
            <consortium name="The Broad Institute Genomics Platform"/>
            <consortium name="The Broad Institute Genome Sequencing Center for Infectious Disease"/>
            <person name="Wu L."/>
            <person name="Ma J."/>
        </authorList>
    </citation>
    <scope>NUCLEOTIDE SEQUENCE [LARGE SCALE GENOMIC DNA]</scope>
    <source>
        <strain evidence="3">DFY41</strain>
    </source>
</reference>
<dbReference type="InterPro" id="IPR000182">
    <property type="entry name" value="GNAT_dom"/>
</dbReference>
<dbReference type="PROSITE" id="PS51186">
    <property type="entry name" value="GNAT"/>
    <property type="match status" value="1"/>
</dbReference>
<organism evidence="2 3">
    <name type="scientific">Nocardioides taihuensis</name>
    <dbReference type="NCBI Taxonomy" id="1835606"/>
    <lineage>
        <taxon>Bacteria</taxon>
        <taxon>Bacillati</taxon>
        <taxon>Actinomycetota</taxon>
        <taxon>Actinomycetes</taxon>
        <taxon>Propionibacteriales</taxon>
        <taxon>Nocardioidaceae</taxon>
        <taxon>Nocardioides</taxon>
    </lineage>
</organism>
<keyword evidence="2" id="KW-0808">Transferase</keyword>
<comment type="caution">
    <text evidence="2">The sequence shown here is derived from an EMBL/GenBank/DDBJ whole genome shotgun (WGS) entry which is preliminary data.</text>
</comment>
<keyword evidence="2" id="KW-0012">Acyltransferase</keyword>
<keyword evidence="3" id="KW-1185">Reference proteome</keyword>
<dbReference type="SUPFAM" id="SSF55729">
    <property type="entry name" value="Acyl-CoA N-acyltransferases (Nat)"/>
    <property type="match status" value="1"/>
</dbReference>
<evidence type="ECO:0000259" key="1">
    <source>
        <dbReference type="PROSITE" id="PS51186"/>
    </source>
</evidence>
<dbReference type="GO" id="GO:0016746">
    <property type="term" value="F:acyltransferase activity"/>
    <property type="evidence" value="ECO:0007669"/>
    <property type="project" value="UniProtKB-KW"/>
</dbReference>
<accession>A0ABW0BLC9</accession>
<dbReference type="Pfam" id="PF00583">
    <property type="entry name" value="Acetyltransf_1"/>
    <property type="match status" value="1"/>
</dbReference>
<evidence type="ECO:0000313" key="2">
    <source>
        <dbReference type="EMBL" id="MFC5177737.1"/>
    </source>
</evidence>
<dbReference type="Proteomes" id="UP001596087">
    <property type="component" value="Unassembled WGS sequence"/>
</dbReference>
<dbReference type="RefSeq" id="WP_378591005.1">
    <property type="nucleotide sequence ID" value="NZ_JBHSKD010000015.1"/>
</dbReference>
<evidence type="ECO:0000313" key="3">
    <source>
        <dbReference type="Proteomes" id="UP001596087"/>
    </source>
</evidence>
<dbReference type="InterPro" id="IPR016181">
    <property type="entry name" value="Acyl_CoA_acyltransferase"/>
</dbReference>
<feature type="domain" description="N-acetyltransferase" evidence="1">
    <location>
        <begin position="4"/>
        <end position="156"/>
    </location>
</feature>
<proteinExistence type="predicted"/>
<protein>
    <submittedName>
        <fullName evidence="2">GNAT family N-acetyltransferase</fullName>
        <ecNumber evidence="2">2.3.-.-</ecNumber>
    </submittedName>
</protein>
<dbReference type="EC" id="2.3.-.-" evidence="2"/>
<gene>
    <name evidence="2" type="ORF">ACFPGP_13730</name>
</gene>
<name>A0ABW0BLC9_9ACTN</name>
<sequence>MTEVNLRRLGPGDWASVLTLRAAPEQQHLIATVEKSLAEVDVNPALTAFAIYDGSQLGLPDPKAPPVGFAVTEVVASVGFILRLLIGEQHQHQGYGRASMVELVRRLRMDPDVQMVATSHRADNAGMERMCAALGFVPWHTPFDPPDGEVYLRLPS</sequence>